<dbReference type="AlphaFoldDB" id="A0A097KL77"/>
<evidence type="ECO:0000313" key="8">
    <source>
        <dbReference type="EMBL" id="AIT93944.1"/>
    </source>
</evidence>
<evidence type="ECO:0000256" key="6">
    <source>
        <dbReference type="ARBA" id="ARBA00023276"/>
    </source>
</evidence>
<comment type="function">
    <text evidence="7">A core subunit of photosystem II (PSII), probably helps stabilize the reaction center.</text>
</comment>
<evidence type="ECO:0000256" key="1">
    <source>
        <dbReference type="ARBA" id="ARBA00004167"/>
    </source>
</evidence>
<evidence type="ECO:0000256" key="4">
    <source>
        <dbReference type="ARBA" id="ARBA00022989"/>
    </source>
</evidence>
<dbReference type="NCBIfam" id="NF010239">
    <property type="entry name" value="PRK13686.1"/>
    <property type="match status" value="1"/>
</dbReference>
<feature type="transmembrane region" description="Helical" evidence="7">
    <location>
        <begin position="6"/>
        <end position="27"/>
    </location>
</feature>
<comment type="subunit">
    <text evidence="7">PSII is composed of 1 copy each of membrane proteins PsbA, PsbB, PsbC, PsbD, PsbE, PsbF, PsbH, PsbI, PsbJ, PsbK, PsbL, PsbM, PsbT, PsbX, PsbY, PsbZ, Psb30/Ycf12, peripheral proteins of the oxygen-evolving complex and a large number of cofactors. It forms dimeric complexes.</text>
</comment>
<keyword evidence="2 7" id="KW-0602">Photosynthesis</keyword>
<name>A0A097KL77_9CHLO</name>
<evidence type="ECO:0000256" key="5">
    <source>
        <dbReference type="ARBA" id="ARBA00023136"/>
    </source>
</evidence>
<keyword evidence="7" id="KW-0793">Thylakoid</keyword>
<keyword evidence="4 7" id="KW-1133">Transmembrane helix</keyword>
<dbReference type="Pfam" id="PF05969">
    <property type="entry name" value="PSII_Ycf12"/>
    <property type="match status" value="1"/>
</dbReference>
<comment type="similarity">
    <text evidence="7">Belongs to the Psb30/Ycf12 family.</text>
</comment>
<sequence>MNLEIVFQLAALFFILAAGPLVIVLLATRSGNL</sequence>
<keyword evidence="6 7" id="KW-0604">Photosystem II</keyword>
<dbReference type="GO" id="GO:0009523">
    <property type="term" value="C:photosystem II"/>
    <property type="evidence" value="ECO:0007669"/>
    <property type="project" value="UniProtKB-KW"/>
</dbReference>
<dbReference type="EMBL" id="KM462867">
    <property type="protein sequence ID" value="AIT93944.1"/>
    <property type="molecule type" value="Genomic_DNA"/>
</dbReference>
<gene>
    <name evidence="7 8" type="primary">ycf12</name>
    <name evidence="7" type="synonym">psb30</name>
</gene>
<keyword evidence="8" id="KW-0934">Plastid</keyword>
<keyword evidence="3 7" id="KW-0812">Transmembrane</keyword>
<dbReference type="InterPro" id="IPR010284">
    <property type="entry name" value="PSII_Ycf12_core-subunit"/>
</dbReference>
<geneLocation type="chloroplast" evidence="8"/>
<dbReference type="GO" id="GO:0009535">
    <property type="term" value="C:chloroplast thylakoid membrane"/>
    <property type="evidence" value="ECO:0007669"/>
    <property type="project" value="UniProtKB-SubCell"/>
</dbReference>
<organism evidence="8">
    <name type="scientific">Pedinomonas tuberculata</name>
    <dbReference type="NCBI Taxonomy" id="160064"/>
    <lineage>
        <taxon>Eukaryota</taxon>
        <taxon>Viridiplantae</taxon>
        <taxon>Chlorophyta</taxon>
        <taxon>core chlorophytes</taxon>
        <taxon>Pedinophyceae</taxon>
        <taxon>Pedinomonadales</taxon>
        <taxon>Pedinomonadaceae</taxon>
        <taxon>Pedinomonas</taxon>
    </lineage>
</organism>
<dbReference type="GeneID" id="22159074"/>
<protein>
    <recommendedName>
        <fullName evidence="7">Photosystem II reaction center protein Psb30</fullName>
    </recommendedName>
    <alternativeName>
        <fullName evidence="7">Photosystem II reaction center protein Ycf12</fullName>
    </alternativeName>
</protein>
<dbReference type="GO" id="GO:0015979">
    <property type="term" value="P:photosynthesis"/>
    <property type="evidence" value="ECO:0007669"/>
    <property type="project" value="UniProtKB-KW"/>
</dbReference>
<evidence type="ECO:0000256" key="7">
    <source>
        <dbReference type="HAMAP-Rule" id="MF_01329"/>
    </source>
</evidence>
<keyword evidence="5 7" id="KW-0472">Membrane</keyword>
<dbReference type="HAMAP" id="MF_01329">
    <property type="entry name" value="PSII_Psb30_Ycf12"/>
    <property type="match status" value="1"/>
</dbReference>
<dbReference type="RefSeq" id="YP_009105292.1">
    <property type="nucleotide sequence ID" value="NC_025530.1"/>
</dbReference>
<keyword evidence="8" id="KW-0150">Chloroplast</keyword>
<comment type="subcellular location">
    <subcellularLocation>
        <location evidence="1">Membrane</location>
        <topology evidence="1">Single-pass membrane protein</topology>
    </subcellularLocation>
    <subcellularLocation>
        <location evidence="7">Plastid</location>
        <location evidence="7">Chloroplast thylakoid membrane</location>
        <topology evidence="7">Single-pass membrane protein</topology>
    </subcellularLocation>
</comment>
<evidence type="ECO:0000256" key="3">
    <source>
        <dbReference type="ARBA" id="ARBA00022692"/>
    </source>
</evidence>
<proteinExistence type="inferred from homology"/>
<accession>A0A097KL77</accession>
<evidence type="ECO:0000256" key="2">
    <source>
        <dbReference type="ARBA" id="ARBA00022531"/>
    </source>
</evidence>
<reference evidence="8" key="1">
    <citation type="journal article" date="2014" name="BMC Evol. Biol.">
        <title>Chloroplast phylogenomic analysis resolves deep-level relationships within the green algal class Trebouxiophyceae.</title>
        <authorList>
            <person name="Lemieux C."/>
            <person name="Otis C."/>
            <person name="Turmel M."/>
        </authorList>
    </citation>
    <scope>NUCLEOTIDE SEQUENCE</scope>
</reference>